<accession>A0ABN2CK42</accession>
<keyword evidence="1" id="KW-0742">SOS response</keyword>
<dbReference type="InterPro" id="IPR027417">
    <property type="entry name" value="P-loop_NTPase"/>
</dbReference>
<keyword evidence="1" id="KW-0227">DNA damage</keyword>
<dbReference type="PANTHER" id="PTHR32182">
    <property type="entry name" value="DNA REPLICATION AND REPAIR PROTEIN RECF"/>
    <property type="match status" value="1"/>
</dbReference>
<keyword evidence="4" id="KW-1185">Reference proteome</keyword>
<sequence>MRSIVGAGQVPRGACLGAESTVERPTQDTKVEDMLTTLAVENYRSLRRIVMPLRGLNVVTGANGSGKSSLYRALRLLSDASRNGAVAALAREGGLQSTLWAGPEHVRKDRPAQGTRRTGPVTLRMGFAGDDYGYLMDLGLPIPHGSEFDLDPEIKREALWAGPFLRPAALLVERNNRDVRIRSGSGEWQRSGHQLQTFDSMLSEFADPERAPELLVVRERMRGWRFYDHFRTDTAAPARRVQIGTRTAVLAPDGSDVAAALQTIRELSPRGTLEDAVELGFPGSRVEVVNTGGRFELAFHQRGLLRPLSGAELSDGTLRYLLWVAALLTPRPPELLVLNEPETSLHPDLLPALANLVVTAAKEAQVIVVTHSRPFIASLEALSPDLQTLELVKDAGATTIDGQRPLDEPPWKWPSR</sequence>
<evidence type="ECO:0000313" key="4">
    <source>
        <dbReference type="Proteomes" id="UP001501705"/>
    </source>
</evidence>
<evidence type="ECO:0000313" key="3">
    <source>
        <dbReference type="EMBL" id="GAA1558330.1"/>
    </source>
</evidence>
<gene>
    <name evidence="3" type="ORF">GCM10009804_13890</name>
</gene>
<dbReference type="InterPro" id="IPR014555">
    <property type="entry name" value="RecF-like"/>
</dbReference>
<name>A0ABN2CK42_9ACTN</name>
<protein>
    <submittedName>
        <fullName evidence="3">AAA family ATPase</fullName>
    </submittedName>
</protein>
<dbReference type="PANTHER" id="PTHR32182:SF25">
    <property type="entry name" value="SLR1056 PROTEIN"/>
    <property type="match status" value="1"/>
</dbReference>
<dbReference type="EMBL" id="BAAAPH010000004">
    <property type="protein sequence ID" value="GAA1558330.1"/>
    <property type="molecule type" value="Genomic_DNA"/>
</dbReference>
<evidence type="ECO:0000256" key="1">
    <source>
        <dbReference type="ARBA" id="ARBA00023236"/>
    </source>
</evidence>
<dbReference type="InterPro" id="IPR003959">
    <property type="entry name" value="ATPase_AAA_core"/>
</dbReference>
<dbReference type="SUPFAM" id="SSF52540">
    <property type="entry name" value="P-loop containing nucleoside triphosphate hydrolases"/>
    <property type="match status" value="1"/>
</dbReference>
<dbReference type="Gene3D" id="3.40.50.300">
    <property type="entry name" value="P-loop containing nucleotide triphosphate hydrolases"/>
    <property type="match status" value="2"/>
</dbReference>
<comment type="caution">
    <text evidence="3">The sequence shown here is derived from an EMBL/GenBank/DDBJ whole genome shotgun (WGS) entry which is preliminary data.</text>
</comment>
<dbReference type="Pfam" id="PF13304">
    <property type="entry name" value="AAA_21"/>
    <property type="match status" value="1"/>
</dbReference>
<dbReference type="PIRSF" id="PIRSF029347">
    <property type="entry name" value="RecF"/>
    <property type="match status" value="1"/>
</dbReference>
<evidence type="ECO:0000259" key="2">
    <source>
        <dbReference type="Pfam" id="PF13304"/>
    </source>
</evidence>
<feature type="domain" description="ATPase AAA-type core" evidence="2">
    <location>
        <begin position="56"/>
        <end position="376"/>
    </location>
</feature>
<proteinExistence type="predicted"/>
<organism evidence="3 4">
    <name type="scientific">Kribbella hippodromi</name>
    <dbReference type="NCBI Taxonomy" id="434347"/>
    <lineage>
        <taxon>Bacteria</taxon>
        <taxon>Bacillati</taxon>
        <taxon>Actinomycetota</taxon>
        <taxon>Actinomycetes</taxon>
        <taxon>Propionibacteriales</taxon>
        <taxon>Kribbellaceae</taxon>
        <taxon>Kribbella</taxon>
    </lineage>
</organism>
<dbReference type="Proteomes" id="UP001501705">
    <property type="component" value="Unassembled WGS sequence"/>
</dbReference>
<reference evidence="3 4" key="1">
    <citation type="journal article" date="2019" name="Int. J. Syst. Evol. Microbiol.">
        <title>The Global Catalogue of Microorganisms (GCM) 10K type strain sequencing project: providing services to taxonomists for standard genome sequencing and annotation.</title>
        <authorList>
            <consortium name="The Broad Institute Genomics Platform"/>
            <consortium name="The Broad Institute Genome Sequencing Center for Infectious Disease"/>
            <person name="Wu L."/>
            <person name="Ma J."/>
        </authorList>
    </citation>
    <scope>NUCLEOTIDE SEQUENCE [LARGE SCALE GENOMIC DNA]</scope>
    <source>
        <strain evidence="3 4">JCM 15572</strain>
    </source>
</reference>